<comment type="caution">
    <text evidence="2">The sequence shown here is derived from an EMBL/GenBank/DDBJ whole genome shotgun (WGS) entry which is preliminary data.</text>
</comment>
<dbReference type="EMBL" id="CAKOFQ010006855">
    <property type="protein sequence ID" value="CAH1977216.1"/>
    <property type="molecule type" value="Genomic_DNA"/>
</dbReference>
<keyword evidence="1" id="KW-1133">Transmembrane helix</keyword>
<gene>
    <name evidence="2" type="ORF">ACAOBT_LOCUS12531</name>
</gene>
<evidence type="ECO:0000313" key="3">
    <source>
        <dbReference type="Proteomes" id="UP001152888"/>
    </source>
</evidence>
<evidence type="ECO:0000313" key="2">
    <source>
        <dbReference type="EMBL" id="CAH1977216.1"/>
    </source>
</evidence>
<keyword evidence="1" id="KW-0472">Membrane</keyword>
<proteinExistence type="predicted"/>
<dbReference type="Proteomes" id="UP001152888">
    <property type="component" value="Unassembled WGS sequence"/>
</dbReference>
<dbReference type="OrthoDB" id="6759771at2759"/>
<keyword evidence="3" id="KW-1185">Reference proteome</keyword>
<name>A0A9P0KTT6_ACAOB</name>
<accession>A0A9P0KTT6</accession>
<evidence type="ECO:0000256" key="1">
    <source>
        <dbReference type="SAM" id="Phobius"/>
    </source>
</evidence>
<organism evidence="2 3">
    <name type="scientific">Acanthoscelides obtectus</name>
    <name type="common">Bean weevil</name>
    <name type="synonym">Bruchus obtectus</name>
    <dbReference type="NCBI Taxonomy" id="200917"/>
    <lineage>
        <taxon>Eukaryota</taxon>
        <taxon>Metazoa</taxon>
        <taxon>Ecdysozoa</taxon>
        <taxon>Arthropoda</taxon>
        <taxon>Hexapoda</taxon>
        <taxon>Insecta</taxon>
        <taxon>Pterygota</taxon>
        <taxon>Neoptera</taxon>
        <taxon>Endopterygota</taxon>
        <taxon>Coleoptera</taxon>
        <taxon>Polyphaga</taxon>
        <taxon>Cucujiformia</taxon>
        <taxon>Chrysomeloidea</taxon>
        <taxon>Chrysomelidae</taxon>
        <taxon>Bruchinae</taxon>
        <taxon>Bruchini</taxon>
        <taxon>Acanthoscelides</taxon>
    </lineage>
</organism>
<sequence length="64" mass="7334">MPYTTLLYKVQMLVSCLTLEKPIMRASDMFTVGVPLIPTLVSNIVTYVLVALQMDQNRRHKTHL</sequence>
<protein>
    <submittedName>
        <fullName evidence="2">Uncharacterized protein</fullName>
    </submittedName>
</protein>
<feature type="transmembrane region" description="Helical" evidence="1">
    <location>
        <begin position="29"/>
        <end position="52"/>
    </location>
</feature>
<reference evidence="2" key="1">
    <citation type="submission" date="2022-03" db="EMBL/GenBank/DDBJ databases">
        <authorList>
            <person name="Sayadi A."/>
        </authorList>
    </citation>
    <scope>NUCLEOTIDE SEQUENCE</scope>
</reference>
<dbReference type="AlphaFoldDB" id="A0A9P0KTT6"/>
<keyword evidence="1" id="KW-0812">Transmembrane</keyword>